<reference evidence="3" key="1">
    <citation type="journal article" date="2019" name="Curr. Biol.">
        <title>Genome Sequence of Striga asiatica Provides Insight into the Evolution of Plant Parasitism.</title>
        <authorList>
            <person name="Yoshida S."/>
            <person name="Kim S."/>
            <person name="Wafula E.K."/>
            <person name="Tanskanen J."/>
            <person name="Kim Y.M."/>
            <person name="Honaas L."/>
            <person name="Yang Z."/>
            <person name="Spallek T."/>
            <person name="Conn C.E."/>
            <person name="Ichihashi Y."/>
            <person name="Cheong K."/>
            <person name="Cui S."/>
            <person name="Der J.P."/>
            <person name="Gundlach H."/>
            <person name="Jiao Y."/>
            <person name="Hori C."/>
            <person name="Ishida J.K."/>
            <person name="Kasahara H."/>
            <person name="Kiba T."/>
            <person name="Kim M.S."/>
            <person name="Koo N."/>
            <person name="Laohavisit A."/>
            <person name="Lee Y.H."/>
            <person name="Lumba S."/>
            <person name="McCourt P."/>
            <person name="Mortimer J.C."/>
            <person name="Mutuku J.M."/>
            <person name="Nomura T."/>
            <person name="Sasaki-Sekimoto Y."/>
            <person name="Seto Y."/>
            <person name="Wang Y."/>
            <person name="Wakatake T."/>
            <person name="Sakakibara H."/>
            <person name="Demura T."/>
            <person name="Yamaguchi S."/>
            <person name="Yoneyama K."/>
            <person name="Manabe R.I."/>
            <person name="Nelson D.C."/>
            <person name="Schulman A.H."/>
            <person name="Timko M.P."/>
            <person name="dePamphilis C.W."/>
            <person name="Choi D."/>
            <person name="Shirasu K."/>
        </authorList>
    </citation>
    <scope>NUCLEOTIDE SEQUENCE [LARGE SCALE GENOMIC DNA]</scope>
    <source>
        <strain evidence="3">cv. UVA1</strain>
    </source>
</reference>
<feature type="compositionally biased region" description="Basic and acidic residues" evidence="1">
    <location>
        <begin position="35"/>
        <end position="58"/>
    </location>
</feature>
<dbReference type="OrthoDB" id="926114at2759"/>
<dbReference type="Proteomes" id="UP000325081">
    <property type="component" value="Unassembled WGS sequence"/>
</dbReference>
<evidence type="ECO:0000256" key="1">
    <source>
        <dbReference type="SAM" id="MobiDB-lite"/>
    </source>
</evidence>
<feature type="compositionally biased region" description="Basic residues" evidence="1">
    <location>
        <begin position="61"/>
        <end position="70"/>
    </location>
</feature>
<sequence>MFKALITGGSPRENTEAATTALLHKLAPSKRFSKNMKDTSNTHHGPDKARPKEEDVTLKKTTSKVHPKKKATTEPDFSIYSEYVKEAGTWDMRAKMPVVFCDRVCFY</sequence>
<evidence type="ECO:0000313" key="3">
    <source>
        <dbReference type="Proteomes" id="UP000325081"/>
    </source>
</evidence>
<dbReference type="EMBL" id="BKCP01008404">
    <property type="protein sequence ID" value="GER49040.1"/>
    <property type="molecule type" value="Genomic_DNA"/>
</dbReference>
<dbReference type="AlphaFoldDB" id="A0A5A7QUZ2"/>
<gene>
    <name evidence="2" type="ORF">STAS_26256</name>
</gene>
<protein>
    <submittedName>
        <fullName evidence="2">Cyclic nucleotide-gated channel 18</fullName>
    </submittedName>
</protein>
<name>A0A5A7QUZ2_STRAF</name>
<comment type="caution">
    <text evidence="2">The sequence shown here is derived from an EMBL/GenBank/DDBJ whole genome shotgun (WGS) entry which is preliminary data.</text>
</comment>
<accession>A0A5A7QUZ2</accession>
<keyword evidence="3" id="KW-1185">Reference proteome</keyword>
<organism evidence="2 3">
    <name type="scientific">Striga asiatica</name>
    <name type="common">Asiatic witchweed</name>
    <name type="synonym">Buchnera asiatica</name>
    <dbReference type="NCBI Taxonomy" id="4170"/>
    <lineage>
        <taxon>Eukaryota</taxon>
        <taxon>Viridiplantae</taxon>
        <taxon>Streptophyta</taxon>
        <taxon>Embryophyta</taxon>
        <taxon>Tracheophyta</taxon>
        <taxon>Spermatophyta</taxon>
        <taxon>Magnoliopsida</taxon>
        <taxon>eudicotyledons</taxon>
        <taxon>Gunneridae</taxon>
        <taxon>Pentapetalae</taxon>
        <taxon>asterids</taxon>
        <taxon>lamiids</taxon>
        <taxon>Lamiales</taxon>
        <taxon>Orobanchaceae</taxon>
        <taxon>Buchnereae</taxon>
        <taxon>Striga</taxon>
    </lineage>
</organism>
<evidence type="ECO:0000313" key="2">
    <source>
        <dbReference type="EMBL" id="GER49040.1"/>
    </source>
</evidence>
<proteinExistence type="predicted"/>
<feature type="region of interest" description="Disordered" evidence="1">
    <location>
        <begin position="30"/>
        <end position="71"/>
    </location>
</feature>